<protein>
    <recommendedName>
        <fullName evidence="3">HNH nuclease domain-containing protein</fullName>
    </recommendedName>
</protein>
<dbReference type="GeneID" id="97407588"/>
<dbReference type="AlphaFoldDB" id="L7FEI1"/>
<dbReference type="EMBL" id="AEJB01000140">
    <property type="protein sequence ID" value="ELP69506.1"/>
    <property type="molecule type" value="Genomic_DNA"/>
</dbReference>
<reference evidence="1 2" key="1">
    <citation type="journal article" date="2011" name="Plasmid">
        <title>Streptomyces turgidiscabies Car8 contains a modular pathogenicity island that shares virulence genes with other actinobacterial plant pathogens.</title>
        <authorList>
            <person name="Huguet-Tapia J.C."/>
            <person name="Badger J.H."/>
            <person name="Loria R."/>
            <person name="Pettis G.S."/>
        </authorList>
    </citation>
    <scope>NUCLEOTIDE SEQUENCE [LARGE SCALE GENOMIC DNA]</scope>
    <source>
        <strain evidence="1 2">Car8</strain>
    </source>
</reference>
<evidence type="ECO:0000313" key="1">
    <source>
        <dbReference type="EMBL" id="ELP69506.1"/>
    </source>
</evidence>
<accession>L7FEI1</accession>
<dbReference type="SUPFAM" id="SSF54060">
    <property type="entry name" value="His-Me finger endonucleases"/>
    <property type="match status" value="1"/>
</dbReference>
<evidence type="ECO:0008006" key="3">
    <source>
        <dbReference type="Google" id="ProtNLM"/>
    </source>
</evidence>
<keyword evidence="2" id="KW-1185">Reference proteome</keyword>
<dbReference type="RefSeq" id="WP_006375224.1">
    <property type="nucleotide sequence ID" value="NZ_AEJB01000140.1"/>
</dbReference>
<name>L7FEI1_STRT8</name>
<dbReference type="Proteomes" id="UP000010931">
    <property type="component" value="Unassembled WGS sequence"/>
</dbReference>
<dbReference type="PATRIC" id="fig|698760.3.peg.1818"/>
<evidence type="ECO:0000313" key="2">
    <source>
        <dbReference type="Proteomes" id="UP000010931"/>
    </source>
</evidence>
<organism evidence="1 2">
    <name type="scientific">Streptomyces turgidiscabies (strain Car8)</name>
    <dbReference type="NCBI Taxonomy" id="698760"/>
    <lineage>
        <taxon>Bacteria</taxon>
        <taxon>Bacillati</taxon>
        <taxon>Actinomycetota</taxon>
        <taxon>Actinomycetes</taxon>
        <taxon>Kitasatosporales</taxon>
        <taxon>Streptomycetaceae</taxon>
        <taxon>Streptomyces</taxon>
    </lineage>
</organism>
<comment type="caution">
    <text evidence="1">The sequence shown here is derived from an EMBL/GenBank/DDBJ whole genome shotgun (WGS) entry which is preliminary data.</text>
</comment>
<sequence length="174" mass="18486">MAEQQTQQPVPWAALATDASTVERYRSRVYDRGPDRCAFWLGAISDSGHGKLRAGSRKSGTSRVVTVHVLGYVIEHGAAALPEGHVVRHTCDESSCQLTSHWVAGQRLDNIRDYYARSHRAGHALNDVRGPDGRAVAIRDAILGALATGADVEAAIATAIAAGNPSGASQDTLF</sequence>
<proteinExistence type="predicted"/>
<dbReference type="InterPro" id="IPR044925">
    <property type="entry name" value="His-Me_finger_sf"/>
</dbReference>
<dbReference type="STRING" id="85558.T45_09007"/>
<gene>
    <name evidence="1" type="ORF">STRTUCAR8_00031</name>
</gene>